<keyword evidence="2 7" id="KW-0813">Transport</keyword>
<dbReference type="InterPro" id="IPR035906">
    <property type="entry name" value="MetI-like_sf"/>
</dbReference>
<dbReference type="PROSITE" id="PS50928">
    <property type="entry name" value="ABC_TM1"/>
    <property type="match status" value="1"/>
</dbReference>
<dbReference type="SUPFAM" id="SSF161098">
    <property type="entry name" value="MetI-like"/>
    <property type="match status" value="1"/>
</dbReference>
<gene>
    <name evidence="9" type="ORF">BTM29_00670</name>
</gene>
<keyword evidence="3" id="KW-1003">Cell membrane</keyword>
<dbReference type="KEGG" id="lalw:BTM29_00670"/>
<keyword evidence="6 7" id="KW-0472">Membrane</keyword>
<comment type="subcellular location">
    <subcellularLocation>
        <location evidence="1 7">Cell membrane</location>
        <topology evidence="1 7">Multi-pass membrane protein</topology>
    </subcellularLocation>
</comment>
<dbReference type="AlphaFoldDB" id="A0A1P8PZV0"/>
<keyword evidence="10" id="KW-1185">Reference proteome</keyword>
<dbReference type="Gene3D" id="1.10.3720.10">
    <property type="entry name" value="MetI-like"/>
    <property type="match status" value="1"/>
</dbReference>
<name>A0A1P8PZV0_9LACO</name>
<evidence type="ECO:0000256" key="7">
    <source>
        <dbReference type="RuleBase" id="RU363032"/>
    </source>
</evidence>
<keyword evidence="4 7" id="KW-0812">Transmembrane</keyword>
<keyword evidence="5 7" id="KW-1133">Transmembrane helix</keyword>
<evidence type="ECO:0000256" key="4">
    <source>
        <dbReference type="ARBA" id="ARBA00022692"/>
    </source>
</evidence>
<reference evidence="10" key="1">
    <citation type="submission" date="2016-12" db="EMBL/GenBank/DDBJ databases">
        <authorList>
            <person name="Jung M.Y."/>
            <person name="Lee S.H."/>
        </authorList>
    </citation>
    <scope>NUCLEOTIDE SEQUENCE [LARGE SCALE GENOMIC DNA]</scope>
    <source>
        <strain evidence="10">WiKim39</strain>
    </source>
</reference>
<dbReference type="PANTHER" id="PTHR30151">
    <property type="entry name" value="ALKANE SULFONATE ABC TRANSPORTER-RELATED, MEMBRANE SUBUNIT"/>
    <property type="match status" value="1"/>
</dbReference>
<evidence type="ECO:0000256" key="5">
    <source>
        <dbReference type="ARBA" id="ARBA00022989"/>
    </source>
</evidence>
<dbReference type="CDD" id="cd06261">
    <property type="entry name" value="TM_PBP2"/>
    <property type="match status" value="1"/>
</dbReference>
<dbReference type="Pfam" id="PF00528">
    <property type="entry name" value="BPD_transp_1"/>
    <property type="match status" value="1"/>
</dbReference>
<proteinExistence type="inferred from homology"/>
<dbReference type="Proteomes" id="UP000187499">
    <property type="component" value="Chromosome"/>
</dbReference>
<sequence length="253" mass="28737">MKRKQRNIGINVYAIFSIITIFCIWEFVTLFEWVPDFMLPTPLQVIQAFINDFSLLMFHARITLIEAAYGLILGMFLGIIVALIMDRFKRVKEALYPILVLTQTIPTIAIAPLLTVWFGFGIMPKVVLIIITIFFPVSIAMLNGFSSIDQDEVRLLRSMGASQIQIFWHIKIPSSLDDFFAVMKVAVTYSVIGAVISEWLGGVVGLGVYMTRVRKSYNFDKMFAVIFLISVLSLLLVGLINVIQRLSMPWKKD</sequence>
<evidence type="ECO:0000256" key="3">
    <source>
        <dbReference type="ARBA" id="ARBA00022475"/>
    </source>
</evidence>
<evidence type="ECO:0000256" key="6">
    <source>
        <dbReference type="ARBA" id="ARBA00023136"/>
    </source>
</evidence>
<dbReference type="RefSeq" id="WP_076613663.1">
    <property type="nucleotide sequence ID" value="NZ_CP019323.1"/>
</dbReference>
<dbReference type="GO" id="GO:0055085">
    <property type="term" value="P:transmembrane transport"/>
    <property type="evidence" value="ECO:0007669"/>
    <property type="project" value="InterPro"/>
</dbReference>
<evidence type="ECO:0000256" key="1">
    <source>
        <dbReference type="ARBA" id="ARBA00004651"/>
    </source>
</evidence>
<dbReference type="STRING" id="1847728.BTM29_00670"/>
<dbReference type="PANTHER" id="PTHR30151:SF20">
    <property type="entry name" value="ABC TRANSPORTER PERMEASE PROTEIN HI_0355-RELATED"/>
    <property type="match status" value="1"/>
</dbReference>
<evidence type="ECO:0000313" key="10">
    <source>
        <dbReference type="Proteomes" id="UP000187499"/>
    </source>
</evidence>
<feature type="transmembrane region" description="Helical" evidence="7">
    <location>
        <begin position="62"/>
        <end position="84"/>
    </location>
</feature>
<evidence type="ECO:0000256" key="2">
    <source>
        <dbReference type="ARBA" id="ARBA00022448"/>
    </source>
</evidence>
<dbReference type="OrthoDB" id="9804353at2"/>
<feature type="transmembrane region" description="Helical" evidence="7">
    <location>
        <begin position="12"/>
        <end position="34"/>
    </location>
</feature>
<dbReference type="InterPro" id="IPR000515">
    <property type="entry name" value="MetI-like"/>
</dbReference>
<evidence type="ECO:0000259" key="8">
    <source>
        <dbReference type="PROSITE" id="PS50928"/>
    </source>
</evidence>
<evidence type="ECO:0000313" key="9">
    <source>
        <dbReference type="EMBL" id="APX71152.1"/>
    </source>
</evidence>
<organism evidence="9 10">
    <name type="scientific">Companilactobacillus allii</name>
    <dbReference type="NCBI Taxonomy" id="1847728"/>
    <lineage>
        <taxon>Bacteria</taxon>
        <taxon>Bacillati</taxon>
        <taxon>Bacillota</taxon>
        <taxon>Bacilli</taxon>
        <taxon>Lactobacillales</taxon>
        <taxon>Lactobacillaceae</taxon>
        <taxon>Companilactobacillus</taxon>
    </lineage>
</organism>
<feature type="transmembrane region" description="Helical" evidence="7">
    <location>
        <begin position="222"/>
        <end position="243"/>
    </location>
</feature>
<protein>
    <submittedName>
        <fullName evidence="9">Nitrate ABC transporter permease</fullName>
    </submittedName>
</protein>
<comment type="similarity">
    <text evidence="7">Belongs to the binding-protein-dependent transport system permease family.</text>
</comment>
<feature type="domain" description="ABC transmembrane type-1" evidence="8">
    <location>
        <begin position="60"/>
        <end position="244"/>
    </location>
</feature>
<dbReference type="EMBL" id="CP019323">
    <property type="protein sequence ID" value="APX71152.1"/>
    <property type="molecule type" value="Genomic_DNA"/>
</dbReference>
<feature type="transmembrane region" description="Helical" evidence="7">
    <location>
        <begin position="186"/>
        <end position="210"/>
    </location>
</feature>
<accession>A0A1P8PZV0</accession>
<dbReference type="GO" id="GO:0005886">
    <property type="term" value="C:plasma membrane"/>
    <property type="evidence" value="ECO:0007669"/>
    <property type="project" value="UniProtKB-SubCell"/>
</dbReference>